<proteinExistence type="predicted"/>
<accession>A0A1X6N3G7</accession>
<sequence length="169" mass="19072">MSALSCKKLYKMQSWRHGFDKRDILYCWMRRDSIGQGFSASQRWRSITTADGAFPYCKLQRRQIEDIRDLWQAISNMDGAAGIFINMHCIEINVLEGTFQFDSSMQRSLILHGFDNAADPVKYSGIVGGAVRHRAVALSILRDTRQALDAVHSLAKADTVTLTAICTRP</sequence>
<evidence type="ECO:0000313" key="2">
    <source>
        <dbReference type="Proteomes" id="UP000194127"/>
    </source>
</evidence>
<dbReference type="AlphaFoldDB" id="A0A1X6N3G7"/>
<dbReference type="GeneID" id="36325565"/>
<protein>
    <submittedName>
        <fullName evidence="1">Uncharacterized protein</fullName>
    </submittedName>
</protein>
<evidence type="ECO:0000313" key="1">
    <source>
        <dbReference type="EMBL" id="OSX63167.1"/>
    </source>
</evidence>
<gene>
    <name evidence="1" type="ORF">POSPLADRAFT_1055233</name>
</gene>
<dbReference type="RefSeq" id="XP_024339961.1">
    <property type="nucleotide sequence ID" value="XM_024480615.1"/>
</dbReference>
<organism evidence="1 2">
    <name type="scientific">Postia placenta MAD-698-R-SB12</name>
    <dbReference type="NCBI Taxonomy" id="670580"/>
    <lineage>
        <taxon>Eukaryota</taxon>
        <taxon>Fungi</taxon>
        <taxon>Dikarya</taxon>
        <taxon>Basidiomycota</taxon>
        <taxon>Agaricomycotina</taxon>
        <taxon>Agaricomycetes</taxon>
        <taxon>Polyporales</taxon>
        <taxon>Adustoporiaceae</taxon>
        <taxon>Rhodonia</taxon>
    </lineage>
</organism>
<keyword evidence="2" id="KW-1185">Reference proteome</keyword>
<name>A0A1X6N3G7_9APHY</name>
<reference evidence="1 2" key="1">
    <citation type="submission" date="2017-04" db="EMBL/GenBank/DDBJ databases">
        <title>Genome Sequence of the Model Brown-Rot Fungus Postia placenta SB12.</title>
        <authorList>
            <consortium name="DOE Joint Genome Institute"/>
            <person name="Gaskell J."/>
            <person name="Kersten P."/>
            <person name="Larrondo L.F."/>
            <person name="Canessa P."/>
            <person name="Martinez D."/>
            <person name="Hibbett D."/>
            <person name="Schmoll M."/>
            <person name="Kubicek C.P."/>
            <person name="Martinez A.T."/>
            <person name="Yadav J."/>
            <person name="Master E."/>
            <person name="Magnuson J.K."/>
            <person name="James T."/>
            <person name="Yaver D."/>
            <person name="Berka R."/>
            <person name="Labutti K."/>
            <person name="Lipzen A."/>
            <person name="Aerts A."/>
            <person name="Barry K."/>
            <person name="Henrissat B."/>
            <person name="Blanchette R."/>
            <person name="Grigoriev I."/>
            <person name="Cullen D."/>
        </authorList>
    </citation>
    <scope>NUCLEOTIDE SEQUENCE [LARGE SCALE GENOMIC DNA]</scope>
    <source>
        <strain evidence="1 2">MAD-698-R-SB12</strain>
    </source>
</reference>
<dbReference type="OrthoDB" id="439046at2759"/>
<dbReference type="Proteomes" id="UP000194127">
    <property type="component" value="Unassembled WGS sequence"/>
</dbReference>
<dbReference type="EMBL" id="KZ110595">
    <property type="protein sequence ID" value="OSX63167.1"/>
    <property type="molecule type" value="Genomic_DNA"/>
</dbReference>